<dbReference type="Proteomes" id="UP000663844">
    <property type="component" value="Unassembled WGS sequence"/>
</dbReference>
<evidence type="ECO:0000256" key="1">
    <source>
        <dbReference type="ARBA" id="ARBA00004370"/>
    </source>
</evidence>
<accession>A0A813MW59</accession>
<dbReference type="EMBL" id="CAJOAZ010000457">
    <property type="protein sequence ID" value="CAF3653315.1"/>
    <property type="molecule type" value="Genomic_DNA"/>
</dbReference>
<reference evidence="7" key="1">
    <citation type="submission" date="2021-02" db="EMBL/GenBank/DDBJ databases">
        <authorList>
            <person name="Nowell W R."/>
        </authorList>
    </citation>
    <scope>NUCLEOTIDE SEQUENCE</scope>
</reference>
<feature type="domain" description="G-protein coupled receptors family 1 profile" evidence="6">
    <location>
        <begin position="37"/>
        <end position="285"/>
    </location>
</feature>
<protein>
    <recommendedName>
        <fullName evidence="6">G-protein coupled receptors family 1 profile domain-containing protein</fullName>
    </recommendedName>
</protein>
<comment type="subcellular location">
    <subcellularLocation>
        <location evidence="1">Membrane</location>
    </subcellularLocation>
</comment>
<dbReference type="AlphaFoldDB" id="A0A813MW59"/>
<feature type="transmembrane region" description="Helical" evidence="5">
    <location>
        <begin position="272"/>
        <end position="292"/>
    </location>
</feature>
<evidence type="ECO:0000256" key="2">
    <source>
        <dbReference type="ARBA" id="ARBA00022692"/>
    </source>
</evidence>
<feature type="transmembrane region" description="Helical" evidence="5">
    <location>
        <begin position="31"/>
        <end position="50"/>
    </location>
</feature>
<proteinExistence type="predicted"/>
<dbReference type="GO" id="GO:0016020">
    <property type="term" value="C:membrane"/>
    <property type="evidence" value="ECO:0007669"/>
    <property type="project" value="UniProtKB-SubCell"/>
</dbReference>
<dbReference type="PROSITE" id="PS50262">
    <property type="entry name" value="G_PROTEIN_RECEP_F1_2"/>
    <property type="match status" value="1"/>
</dbReference>
<evidence type="ECO:0000256" key="4">
    <source>
        <dbReference type="ARBA" id="ARBA00023136"/>
    </source>
</evidence>
<comment type="caution">
    <text evidence="7">The sequence shown here is derived from an EMBL/GenBank/DDBJ whole genome shotgun (WGS) entry which is preliminary data.</text>
</comment>
<keyword evidence="4 5" id="KW-0472">Membrane</keyword>
<dbReference type="EMBL" id="CAJNOG010000661">
    <property type="protein sequence ID" value="CAF1329706.1"/>
    <property type="molecule type" value="Genomic_DNA"/>
</dbReference>
<name>A0A813MW59_9BILA</name>
<evidence type="ECO:0000256" key="3">
    <source>
        <dbReference type="ARBA" id="ARBA00022989"/>
    </source>
</evidence>
<feature type="transmembrane region" description="Helical" evidence="5">
    <location>
        <begin position="140"/>
        <end position="164"/>
    </location>
</feature>
<dbReference type="InterPro" id="IPR017452">
    <property type="entry name" value="GPCR_Rhodpsn_7TM"/>
</dbReference>
<evidence type="ECO:0000313" key="8">
    <source>
        <dbReference type="EMBL" id="CAF1329706.1"/>
    </source>
</evidence>
<evidence type="ECO:0000313" key="10">
    <source>
        <dbReference type="EMBL" id="CAF3821586.1"/>
    </source>
</evidence>
<sequence>MNNNTTTSTSSSSSSCVVLSWSSSTVDARTATLYICSIAVVIHALFWIQFSLCSSVRQKGMMWIYAYLLTDLFLLFRFFLFYFQRIAEVCIPTVARVYLCYFEATSKIYTNTIQSYILLALNVCRYIQIVFNRNVYSKHIYIIIFVHLLMYTLPIVNIAFQFLVNWTQLWKQLGGTCDIRYTSIYVQVYNLILIYIIPVCLNILFLSLCIRFMNQTKSIQNQQIVNNRRKFYRKLLIQSITFYTIWFLLWSPFVISFQFINVNTVAGIATSSLNYIQVAIDPAIVAIIDVRFTKAWKAAWRKIKNYRQAKIHPPVTTVIVRKR</sequence>
<dbReference type="EMBL" id="CAJNOE010000012">
    <property type="protein sequence ID" value="CAF0727227.1"/>
    <property type="molecule type" value="Genomic_DNA"/>
</dbReference>
<evidence type="ECO:0000259" key="6">
    <source>
        <dbReference type="PROSITE" id="PS50262"/>
    </source>
</evidence>
<evidence type="ECO:0000256" key="5">
    <source>
        <dbReference type="SAM" id="Phobius"/>
    </source>
</evidence>
<dbReference type="Proteomes" id="UP000663860">
    <property type="component" value="Unassembled WGS sequence"/>
</dbReference>
<dbReference type="Gene3D" id="1.20.1070.10">
    <property type="entry name" value="Rhodopsin 7-helix transmembrane proteins"/>
    <property type="match status" value="1"/>
</dbReference>
<gene>
    <name evidence="7" type="ORF">IZO911_LOCUS2547</name>
    <name evidence="8" type="ORF">JYZ213_LOCUS33880</name>
    <name evidence="10" type="ORF">KXQ929_LOCUS18275</name>
    <name evidence="9" type="ORF">OXD698_LOCUS9148</name>
</gene>
<evidence type="ECO:0000313" key="9">
    <source>
        <dbReference type="EMBL" id="CAF3653315.1"/>
    </source>
</evidence>
<dbReference type="Proteomes" id="UP000663845">
    <property type="component" value="Unassembled WGS sequence"/>
</dbReference>
<keyword evidence="2 5" id="KW-0812">Transmembrane</keyword>
<evidence type="ECO:0000313" key="7">
    <source>
        <dbReference type="EMBL" id="CAF0727227.1"/>
    </source>
</evidence>
<feature type="transmembrane region" description="Helical" evidence="5">
    <location>
        <begin position="192"/>
        <end position="214"/>
    </location>
</feature>
<dbReference type="EMBL" id="CAJOBB010001183">
    <property type="protein sequence ID" value="CAF3821586.1"/>
    <property type="molecule type" value="Genomic_DNA"/>
</dbReference>
<feature type="transmembrane region" description="Helical" evidence="5">
    <location>
        <begin position="62"/>
        <end position="83"/>
    </location>
</feature>
<dbReference type="SUPFAM" id="SSF81321">
    <property type="entry name" value="Family A G protein-coupled receptor-like"/>
    <property type="match status" value="1"/>
</dbReference>
<feature type="transmembrane region" description="Helical" evidence="5">
    <location>
        <begin position="235"/>
        <end position="260"/>
    </location>
</feature>
<keyword evidence="3 5" id="KW-1133">Transmembrane helix</keyword>
<organism evidence="7 11">
    <name type="scientific">Adineta steineri</name>
    <dbReference type="NCBI Taxonomy" id="433720"/>
    <lineage>
        <taxon>Eukaryota</taxon>
        <taxon>Metazoa</taxon>
        <taxon>Spiralia</taxon>
        <taxon>Gnathifera</taxon>
        <taxon>Rotifera</taxon>
        <taxon>Eurotatoria</taxon>
        <taxon>Bdelloidea</taxon>
        <taxon>Adinetida</taxon>
        <taxon>Adinetidae</taxon>
        <taxon>Adineta</taxon>
    </lineage>
</organism>
<dbReference type="Proteomes" id="UP000663868">
    <property type="component" value="Unassembled WGS sequence"/>
</dbReference>
<evidence type="ECO:0000313" key="11">
    <source>
        <dbReference type="Proteomes" id="UP000663860"/>
    </source>
</evidence>